<feature type="compositionally biased region" description="Basic and acidic residues" evidence="10">
    <location>
        <begin position="317"/>
        <end position="333"/>
    </location>
</feature>
<feature type="transmembrane region" description="Helical" evidence="11">
    <location>
        <begin position="9"/>
        <end position="27"/>
    </location>
</feature>
<name>A0AAE0R7Q4_9TELE</name>
<feature type="compositionally biased region" description="Polar residues" evidence="10">
    <location>
        <begin position="831"/>
        <end position="843"/>
    </location>
</feature>
<evidence type="ECO:0000259" key="12">
    <source>
        <dbReference type="PROSITE" id="PS51080"/>
    </source>
</evidence>
<proteinExistence type="inferred from homology"/>
<accession>A0AAE0R7Q4</accession>
<keyword evidence="14" id="KW-1185">Reference proteome</keyword>
<dbReference type="GO" id="GO:0045893">
    <property type="term" value="P:positive regulation of DNA-templated transcription"/>
    <property type="evidence" value="ECO:0007669"/>
    <property type="project" value="UniProtKB-ARBA"/>
</dbReference>
<sequence length="1078" mass="126204">NPLPKRSRLLLFTDFLVLFCLSIFFAFQDEFHPFIEALLPHVRSIAYTWFNLQARKRKYFKKHEKRMSKDEERAVKDELLGEKPEIKQKWASRLLAKLRKDIRQEYREDFVLSVTGKKHPCCVLSNPDQKGKIRRIDCLRQADKVWRLDLVMVILFKGIPLESTDGERLVKSPHCTNQALCVQPHHITVSVKELDLFLAYYVQDQDSQQSGSPSNNEPGKNPPVYLEDSFIKSGVFSVSELVRVSRTPITQGAGVNFTMADMPSQPYYHDLNSVSLHRSLSSPPGSKRPKTVPEDSMETSPTGPDFYSSPSSPVSRPWHERDQEEWKEGQWRSGERDIREVERGIVEEWKEGQWRSGERDIREVERGIVEEWKEGQWRSEERDIREVERGIVEEWKEGQWRSGERDIREVERGIVEEWKEGQWRSGERDIREVERGIVEEWKEGQWRSGERDIREVERGIVEEWKEGQWRSGERDIREVERGIVEEWKEGQWRSGERDIREVERGIVEEWKEGQWRSGERDIREVERGIRSGKRDSGEVERGILEKWERGIVEEWKEGQWRSEERDIREVERGIVEEWKEGQWRSGERDIREVERGIVEEWKEGQWRSGERDIREVERGIVEEWKEGQWRSGERDIREVERGIVEEWKEGQWRSAERDIREVERGIVEEWKEGQWRSEERDIREVERGIVEEWKEGQWRSGERDIREVERGIVEEWKEGQWRSGERDIREVERGIVEEWKEGQWRSGERDIREVERGIVEEWKEGQWRSEERDIREVERGIVEEWKEGQWRSGERDIREVERGIVEEWKEGQWRTEISSPTMKKAEKPLFSPTSPQDSSPRLTTFAQHHHPSLTSVGHSVISTRSPPPHSPLQFSAPAILPPAPSPYFSHPTIRYPPHLNPADSLKNYVQPYDPSSPQSSQPNSSGQVVGKVPGHFTPVLTPSPHHGAVRPVSLSMPDTKPITTSSEGYSAPGTPTANRFVGLSPRDPAFLHQQQLFPNPHPAVQVSLQLRICDWPVNQNIRSYGSEEALGISWQSPGTWASLIPFQVSNGTQILPTNVQNYSINIIGEPLLQAETSN</sequence>
<evidence type="ECO:0000313" key="14">
    <source>
        <dbReference type="Proteomes" id="UP001274896"/>
    </source>
</evidence>
<feature type="region of interest" description="Disordered" evidence="10">
    <location>
        <begin position="813"/>
        <end position="843"/>
    </location>
</feature>
<dbReference type="Pfam" id="PF00859">
    <property type="entry name" value="CTF_NFI"/>
    <property type="match status" value="2"/>
</dbReference>
<reference evidence="13" key="1">
    <citation type="submission" date="2023-06" db="EMBL/GenBank/DDBJ databases">
        <title>Male Hemibagrus guttatus genome.</title>
        <authorList>
            <person name="Bian C."/>
        </authorList>
    </citation>
    <scope>NUCLEOTIDE SEQUENCE</scope>
    <source>
        <strain evidence="13">Male_cb2023</strain>
        <tissue evidence="13">Muscle</tissue>
    </source>
</reference>
<dbReference type="AlphaFoldDB" id="A0AAE0R7Q4"/>
<keyword evidence="8 9" id="KW-0539">Nucleus</keyword>
<organism evidence="13 14">
    <name type="scientific">Hemibagrus guttatus</name>
    <dbReference type="NCBI Taxonomy" id="175788"/>
    <lineage>
        <taxon>Eukaryota</taxon>
        <taxon>Metazoa</taxon>
        <taxon>Chordata</taxon>
        <taxon>Craniata</taxon>
        <taxon>Vertebrata</taxon>
        <taxon>Euteleostomi</taxon>
        <taxon>Actinopterygii</taxon>
        <taxon>Neopterygii</taxon>
        <taxon>Teleostei</taxon>
        <taxon>Ostariophysi</taxon>
        <taxon>Siluriformes</taxon>
        <taxon>Bagridae</taxon>
        <taxon>Hemibagrus</taxon>
    </lineage>
</organism>
<dbReference type="PANTHER" id="PTHR11492:SF4">
    <property type="entry name" value="NUCLEAR FACTOR 1 B-TYPE"/>
    <property type="match status" value="1"/>
</dbReference>
<dbReference type="SMART" id="SM00523">
    <property type="entry name" value="DWA"/>
    <property type="match status" value="1"/>
</dbReference>
<feature type="region of interest" description="Disordered" evidence="10">
    <location>
        <begin position="276"/>
        <end position="333"/>
    </location>
</feature>
<feature type="compositionally biased region" description="Low complexity" evidence="10">
    <location>
        <begin position="910"/>
        <end position="927"/>
    </location>
</feature>
<keyword evidence="6 9" id="KW-0010">Activator</keyword>
<evidence type="ECO:0000256" key="5">
    <source>
        <dbReference type="ARBA" id="ARBA00023125"/>
    </source>
</evidence>
<dbReference type="GO" id="GO:0000981">
    <property type="term" value="F:DNA-binding transcription factor activity, RNA polymerase II-specific"/>
    <property type="evidence" value="ECO:0007669"/>
    <property type="project" value="TreeGrafter"/>
</dbReference>
<dbReference type="GO" id="GO:0000978">
    <property type="term" value="F:RNA polymerase II cis-regulatory region sequence-specific DNA binding"/>
    <property type="evidence" value="ECO:0007669"/>
    <property type="project" value="TreeGrafter"/>
</dbReference>
<evidence type="ECO:0000256" key="4">
    <source>
        <dbReference type="ARBA" id="ARBA00023015"/>
    </source>
</evidence>
<dbReference type="InterPro" id="IPR020604">
    <property type="entry name" value="CTF/NFI_DNA-bd-dom"/>
</dbReference>
<protein>
    <recommendedName>
        <fullName evidence="9">Nuclear factor 1</fullName>
    </recommendedName>
</protein>
<dbReference type="GO" id="GO:0005634">
    <property type="term" value="C:nucleus"/>
    <property type="evidence" value="ECO:0007669"/>
    <property type="project" value="UniProtKB-SubCell"/>
</dbReference>
<evidence type="ECO:0000256" key="8">
    <source>
        <dbReference type="ARBA" id="ARBA00023242"/>
    </source>
</evidence>
<comment type="similarity">
    <text evidence="9">Belongs to the CTF/NF-I family.</text>
</comment>
<feature type="compositionally biased region" description="Polar residues" evidence="10">
    <location>
        <begin position="961"/>
        <end position="974"/>
    </location>
</feature>
<feature type="region of interest" description="Disordered" evidence="10">
    <location>
        <begin position="898"/>
        <end position="974"/>
    </location>
</feature>
<evidence type="ECO:0000256" key="7">
    <source>
        <dbReference type="ARBA" id="ARBA00023163"/>
    </source>
</evidence>
<keyword evidence="3 9" id="KW-0235">DNA replication</keyword>
<dbReference type="InterPro" id="IPR019548">
    <property type="entry name" value="CTF/NFI_DNA-bd_N"/>
</dbReference>
<keyword evidence="5 9" id="KW-0238">DNA-binding</keyword>
<keyword evidence="7 9" id="KW-0804">Transcription</keyword>
<feature type="non-terminal residue" evidence="13">
    <location>
        <position position="1"/>
    </location>
</feature>
<dbReference type="Pfam" id="PF03165">
    <property type="entry name" value="MH1"/>
    <property type="match status" value="1"/>
</dbReference>
<evidence type="ECO:0000256" key="11">
    <source>
        <dbReference type="SAM" id="Phobius"/>
    </source>
</evidence>
<evidence type="ECO:0000313" key="13">
    <source>
        <dbReference type="EMBL" id="KAK3546401.1"/>
    </source>
</evidence>
<feature type="compositionally biased region" description="Polar residues" evidence="10">
    <location>
        <begin position="298"/>
        <end position="314"/>
    </location>
</feature>
<dbReference type="PANTHER" id="PTHR11492">
    <property type="entry name" value="NUCLEAR FACTOR I"/>
    <property type="match status" value="1"/>
</dbReference>
<gene>
    <name evidence="13" type="ORF">QTP70_026292</name>
</gene>
<comment type="caution">
    <text evidence="13">The sequence shown here is derived from an EMBL/GenBank/DDBJ whole genome shotgun (WGS) entry which is preliminary data.</text>
</comment>
<evidence type="ECO:0000256" key="1">
    <source>
        <dbReference type="ARBA" id="ARBA00004123"/>
    </source>
</evidence>
<comment type="subunit">
    <text evidence="2 9">Binds DNA as a homodimer.</text>
</comment>
<evidence type="ECO:0000256" key="6">
    <source>
        <dbReference type="ARBA" id="ARBA00023159"/>
    </source>
</evidence>
<dbReference type="PROSITE" id="PS51080">
    <property type="entry name" value="CTF_NFI_2"/>
    <property type="match status" value="1"/>
</dbReference>
<comment type="function">
    <text evidence="9">Recognizes and binds the palindromic sequence 5'-TTGGCNNNNNGCCAA-3' present in viral and cellular promoters and in the origin of replication of adenovirus type 2. These proteins are individually capable of activating transcription and replication.</text>
</comment>
<comment type="subcellular location">
    <subcellularLocation>
        <location evidence="1 9">Nucleus</location>
    </subcellularLocation>
</comment>
<evidence type="ECO:0000256" key="9">
    <source>
        <dbReference type="RuleBase" id="RU000690"/>
    </source>
</evidence>
<feature type="domain" description="CTF/NF-I" evidence="12">
    <location>
        <begin position="20"/>
        <end position="213"/>
    </location>
</feature>
<dbReference type="PROSITE" id="PS00349">
    <property type="entry name" value="CTF_NFI_1"/>
    <property type="match status" value="1"/>
</dbReference>
<keyword evidence="11" id="KW-1133">Transmembrane helix</keyword>
<keyword evidence="11" id="KW-0812">Transmembrane</keyword>
<evidence type="ECO:0000256" key="3">
    <source>
        <dbReference type="ARBA" id="ARBA00022705"/>
    </source>
</evidence>
<evidence type="ECO:0000256" key="2">
    <source>
        <dbReference type="ARBA" id="ARBA00011432"/>
    </source>
</evidence>
<evidence type="ECO:0000256" key="10">
    <source>
        <dbReference type="SAM" id="MobiDB-lite"/>
    </source>
</evidence>
<dbReference type="InterPro" id="IPR003619">
    <property type="entry name" value="MAD_homology1_Dwarfin-type"/>
</dbReference>
<keyword evidence="4 9" id="KW-0805">Transcription regulation</keyword>
<dbReference type="Pfam" id="PF10524">
    <property type="entry name" value="NfI_DNAbd_pre-N"/>
    <property type="match status" value="1"/>
</dbReference>
<dbReference type="InterPro" id="IPR019739">
    <property type="entry name" value="CTF/NFI_DNA-bd_CS"/>
</dbReference>
<dbReference type="Proteomes" id="UP001274896">
    <property type="component" value="Unassembled WGS sequence"/>
</dbReference>
<keyword evidence="11" id="KW-0472">Membrane</keyword>
<dbReference type="InterPro" id="IPR000647">
    <property type="entry name" value="CTF/NFI"/>
</dbReference>
<dbReference type="GO" id="GO:0006260">
    <property type="term" value="P:DNA replication"/>
    <property type="evidence" value="ECO:0007669"/>
    <property type="project" value="UniProtKB-KW"/>
</dbReference>
<dbReference type="EMBL" id="JAUCMX010000005">
    <property type="protein sequence ID" value="KAK3546401.1"/>
    <property type="molecule type" value="Genomic_DNA"/>
</dbReference>